<evidence type="ECO:0000256" key="7">
    <source>
        <dbReference type="RuleBase" id="RU363034"/>
    </source>
</evidence>
<keyword evidence="2" id="KW-0964">Secreted</keyword>
<evidence type="ECO:0000259" key="8">
    <source>
        <dbReference type="PROSITE" id="PS50240"/>
    </source>
</evidence>
<proteinExistence type="predicted"/>
<evidence type="ECO:0000313" key="9">
    <source>
        <dbReference type="EMBL" id="CBY31976.1"/>
    </source>
</evidence>
<dbReference type="FunFam" id="2.40.10.10:FF:000003">
    <property type="entry name" value="Transmembrane serine protease 3"/>
    <property type="match status" value="1"/>
</dbReference>
<evidence type="ECO:0000256" key="5">
    <source>
        <dbReference type="ARBA" id="ARBA00022825"/>
    </source>
</evidence>
<reference evidence="9" key="1">
    <citation type="journal article" date="2010" name="Science">
        <title>Plasticity of animal genome architecture unmasked by rapid evolution of a pelagic tunicate.</title>
        <authorList>
            <person name="Denoeud F."/>
            <person name="Henriet S."/>
            <person name="Mungpakdee S."/>
            <person name="Aury J.M."/>
            <person name="Da Silva C."/>
            <person name="Brinkmann H."/>
            <person name="Mikhaleva J."/>
            <person name="Olsen L.C."/>
            <person name="Jubin C."/>
            <person name="Canestro C."/>
            <person name="Bouquet J.M."/>
            <person name="Danks G."/>
            <person name="Poulain J."/>
            <person name="Campsteijn C."/>
            <person name="Adamski M."/>
            <person name="Cross I."/>
            <person name="Yadetie F."/>
            <person name="Muffato M."/>
            <person name="Louis A."/>
            <person name="Butcher S."/>
            <person name="Tsagkogeorga G."/>
            <person name="Konrad A."/>
            <person name="Singh S."/>
            <person name="Jensen M.F."/>
            <person name="Cong E.H."/>
            <person name="Eikeseth-Otteraa H."/>
            <person name="Noel B."/>
            <person name="Anthouard V."/>
            <person name="Porcel B.M."/>
            <person name="Kachouri-Lafond R."/>
            <person name="Nishino A."/>
            <person name="Ugolini M."/>
            <person name="Chourrout P."/>
            <person name="Nishida H."/>
            <person name="Aasland R."/>
            <person name="Huzurbazar S."/>
            <person name="Westhof E."/>
            <person name="Delsuc F."/>
            <person name="Lehrach H."/>
            <person name="Reinhardt R."/>
            <person name="Weissenbach J."/>
            <person name="Roy S.W."/>
            <person name="Artiguenave F."/>
            <person name="Postlethwait J.H."/>
            <person name="Manak J.R."/>
            <person name="Thompson E.M."/>
            <person name="Jaillon O."/>
            <person name="Du Pasquier L."/>
            <person name="Boudinot P."/>
            <person name="Liberles D.A."/>
            <person name="Volff J.N."/>
            <person name="Philippe H."/>
            <person name="Lenhard B."/>
            <person name="Roest Crollius H."/>
            <person name="Wincker P."/>
            <person name="Chourrout D."/>
        </authorList>
    </citation>
    <scope>NUCLEOTIDE SEQUENCE [LARGE SCALE GENOMIC DNA]</scope>
</reference>
<dbReference type="AlphaFoldDB" id="E4Y8M6"/>
<keyword evidence="5 7" id="KW-0720">Serine protease</keyword>
<dbReference type="GO" id="GO:0006508">
    <property type="term" value="P:proteolysis"/>
    <property type="evidence" value="ECO:0007669"/>
    <property type="project" value="UniProtKB-KW"/>
</dbReference>
<dbReference type="PANTHER" id="PTHR24264">
    <property type="entry name" value="TRYPSIN-RELATED"/>
    <property type="match status" value="1"/>
</dbReference>
<name>E4Y8M6_OIKDI</name>
<gene>
    <name evidence="9" type="ORF">GSOID_T00029202001</name>
</gene>
<evidence type="ECO:0000256" key="3">
    <source>
        <dbReference type="ARBA" id="ARBA00022670"/>
    </source>
</evidence>
<dbReference type="PROSITE" id="PS00134">
    <property type="entry name" value="TRYPSIN_HIS"/>
    <property type="match status" value="1"/>
</dbReference>
<protein>
    <recommendedName>
        <fullName evidence="8">Peptidase S1 domain-containing protein</fullName>
    </recommendedName>
</protein>
<accession>E4Y8M6</accession>
<dbReference type="InterPro" id="IPR018114">
    <property type="entry name" value="TRYPSIN_HIS"/>
</dbReference>
<dbReference type="PROSITE" id="PS00135">
    <property type="entry name" value="TRYPSIN_SER"/>
    <property type="match status" value="1"/>
</dbReference>
<dbReference type="CDD" id="cd00190">
    <property type="entry name" value="Tryp_SPc"/>
    <property type="match status" value="1"/>
</dbReference>
<dbReference type="Pfam" id="PF00089">
    <property type="entry name" value="Trypsin"/>
    <property type="match status" value="1"/>
</dbReference>
<sequence>MKLFIFYFLKRNFAELIHQCEVADLGETNGTVSCELFTCELQCPAGFSVDGGTGHSTCVPRPGGWAWSREIGKCSTCSALEDVVPEELESSCVTTNNGKRVCTISCKNKQAIKPGNDDKTVVTCKCNVGRQSGCHWVSAGNVIIDDEKRDEKNFVQNWFCKDIISPDQLEDLQNLKNIETLTEFPTYRIPPNLKCPSPNPGVGGLDRIVGGVTAIPHSWPWIASLWFGRFGCGGTIIGEKTVLTAAHCCDGYKRKLKKIRVKSGDHLFFEKDFGEEEHRVKRVFVHPGYSRRTMQNDICILAVEDIGLERRPTVDRACLPQPDWLPATGTRCWAAGWGVTEKGTFPTDLQEVDLDILSSGQCSNGANFGYVDEASMFCAGGEGGKDGCQGDSGGPLICTDESGKIPIVTGITSWGIGCGVAETPGVWTKVSSYLDWIDKVQNFVDRVL</sequence>
<dbReference type="SUPFAM" id="SSF50494">
    <property type="entry name" value="Trypsin-like serine proteases"/>
    <property type="match status" value="1"/>
</dbReference>
<evidence type="ECO:0000256" key="1">
    <source>
        <dbReference type="ARBA" id="ARBA00004613"/>
    </source>
</evidence>
<dbReference type="InterPro" id="IPR033116">
    <property type="entry name" value="TRYPSIN_SER"/>
</dbReference>
<organism evidence="9">
    <name type="scientific">Oikopleura dioica</name>
    <name type="common">Tunicate</name>
    <dbReference type="NCBI Taxonomy" id="34765"/>
    <lineage>
        <taxon>Eukaryota</taxon>
        <taxon>Metazoa</taxon>
        <taxon>Chordata</taxon>
        <taxon>Tunicata</taxon>
        <taxon>Appendicularia</taxon>
        <taxon>Copelata</taxon>
        <taxon>Oikopleuridae</taxon>
        <taxon>Oikopleura</taxon>
    </lineage>
</organism>
<dbReference type="InterPro" id="IPR050127">
    <property type="entry name" value="Serine_Proteases_S1"/>
</dbReference>
<dbReference type="Gene3D" id="2.40.10.10">
    <property type="entry name" value="Trypsin-like serine proteases"/>
    <property type="match status" value="1"/>
</dbReference>
<keyword evidence="6" id="KW-1015">Disulfide bond</keyword>
<dbReference type="SMART" id="SM00020">
    <property type="entry name" value="Tryp_SPc"/>
    <property type="match status" value="1"/>
</dbReference>
<dbReference type="InterPro" id="IPR001254">
    <property type="entry name" value="Trypsin_dom"/>
</dbReference>
<evidence type="ECO:0000256" key="6">
    <source>
        <dbReference type="ARBA" id="ARBA00023157"/>
    </source>
</evidence>
<keyword evidence="4 7" id="KW-0378">Hydrolase</keyword>
<dbReference type="GO" id="GO:0004252">
    <property type="term" value="F:serine-type endopeptidase activity"/>
    <property type="evidence" value="ECO:0007669"/>
    <property type="project" value="InterPro"/>
</dbReference>
<dbReference type="PROSITE" id="PS50240">
    <property type="entry name" value="TRYPSIN_DOM"/>
    <property type="match status" value="1"/>
</dbReference>
<dbReference type="InterPro" id="IPR043504">
    <property type="entry name" value="Peptidase_S1_PA_chymotrypsin"/>
</dbReference>
<dbReference type="PANTHER" id="PTHR24264:SF65">
    <property type="entry name" value="SRCR DOMAIN-CONTAINING PROTEIN"/>
    <property type="match status" value="1"/>
</dbReference>
<evidence type="ECO:0000256" key="4">
    <source>
        <dbReference type="ARBA" id="ARBA00022801"/>
    </source>
</evidence>
<dbReference type="InterPro" id="IPR009003">
    <property type="entry name" value="Peptidase_S1_PA"/>
</dbReference>
<evidence type="ECO:0000256" key="2">
    <source>
        <dbReference type="ARBA" id="ARBA00022525"/>
    </source>
</evidence>
<feature type="domain" description="Peptidase S1" evidence="8">
    <location>
        <begin position="208"/>
        <end position="442"/>
    </location>
</feature>
<dbReference type="PRINTS" id="PR00722">
    <property type="entry name" value="CHYMOTRYPSIN"/>
</dbReference>
<dbReference type="Proteomes" id="UP000011014">
    <property type="component" value="Unassembled WGS sequence"/>
</dbReference>
<dbReference type="MEROPS" id="S01.439"/>
<dbReference type="InterPro" id="IPR001314">
    <property type="entry name" value="Peptidase_S1A"/>
</dbReference>
<keyword evidence="3 7" id="KW-0645">Protease</keyword>
<comment type="subcellular location">
    <subcellularLocation>
        <location evidence="1">Secreted</location>
    </subcellularLocation>
</comment>
<dbReference type="EMBL" id="FN654325">
    <property type="protein sequence ID" value="CBY31976.1"/>
    <property type="molecule type" value="Genomic_DNA"/>
</dbReference>
<dbReference type="GO" id="GO:0005615">
    <property type="term" value="C:extracellular space"/>
    <property type="evidence" value="ECO:0007669"/>
    <property type="project" value="TreeGrafter"/>
</dbReference>